<dbReference type="PANTHER" id="PTHR43581:SF4">
    <property type="entry name" value="ATP_GTP PHOSPHATASE"/>
    <property type="match status" value="1"/>
</dbReference>
<feature type="domain" description="ATPase AAA-type core" evidence="1">
    <location>
        <begin position="30"/>
        <end position="326"/>
    </location>
</feature>
<accession>A0ABX3CLE6</accession>
<dbReference type="PANTHER" id="PTHR43581">
    <property type="entry name" value="ATP/GTP PHOSPHATASE"/>
    <property type="match status" value="1"/>
</dbReference>
<dbReference type="Proteomes" id="UP000180194">
    <property type="component" value="Unassembled WGS sequence"/>
</dbReference>
<dbReference type="InterPro" id="IPR003959">
    <property type="entry name" value="ATPase_AAA_core"/>
</dbReference>
<dbReference type="InterPro" id="IPR027417">
    <property type="entry name" value="P-loop_NTPase"/>
</dbReference>
<dbReference type="EMBL" id="MBRJ01000051">
    <property type="protein sequence ID" value="OHX42361.1"/>
    <property type="molecule type" value="Genomic_DNA"/>
</dbReference>
<dbReference type="InterPro" id="IPR051396">
    <property type="entry name" value="Bact_Antivir_Def_Nuclease"/>
</dbReference>
<gene>
    <name evidence="2" type="ORF">BBV17_27575</name>
</gene>
<organism evidence="2 3">
    <name type="scientific">Cytobacillus oceanisediminis</name>
    <dbReference type="NCBI Taxonomy" id="665099"/>
    <lineage>
        <taxon>Bacteria</taxon>
        <taxon>Bacillati</taxon>
        <taxon>Bacillota</taxon>
        <taxon>Bacilli</taxon>
        <taxon>Bacillales</taxon>
        <taxon>Bacillaceae</taxon>
        <taxon>Cytobacillus</taxon>
    </lineage>
</organism>
<evidence type="ECO:0000313" key="2">
    <source>
        <dbReference type="EMBL" id="OHX42361.1"/>
    </source>
</evidence>
<name>A0ABX3CLE6_9BACI</name>
<proteinExistence type="predicted"/>
<keyword evidence="3" id="KW-1185">Reference proteome</keyword>
<dbReference type="SUPFAM" id="SSF52540">
    <property type="entry name" value="P-loop containing nucleoside triphosphate hydrolases"/>
    <property type="match status" value="1"/>
</dbReference>
<dbReference type="RefSeq" id="WP_071159541.1">
    <property type="nucleotide sequence ID" value="NZ_MBRJ01000051.1"/>
</dbReference>
<sequence length="571" mass="65345">MLKELRSIYIDGYKCFSKGNYVGLEDIKQLNVLIGRNNSGKSSLLDLLSFAVDVNEFFNNKFSFQQLIIGFELTGEVIKRVFKSNTAGGSILGNHYTFGEGFIGKLFHLELIIEQQSYSGRKSFTGRYTAFKNEEFPIRQKEHWDRLANTIASQLSSILVLRLGAERNIVPEAEDKKQVLLSNGDGATNIINNFINLSTLDSKLVEQKLLTSLNEIIYPDAVFTDIVVQQVEYGENLYKWEIFLEEEGEKGRIPLSKSGSGLKTIILVLIQFLLMPVIHKKDPSEIIFALEELENNLHPSLQRSLFSFIYNWAIENKTTVFLTTHSHIPINMFSGLENASIVHLRNIDNNIVPKVTLNYQDSTSILQDLDVKASDLLQSNGIIWVEGPTDRMYINKWIEIFSNGKLKEGVQYQVVYYGGRLLSHFSAETEQEQGDLINLLLTNRNSAILIDSDKRSRNTPINNTKKRIKQEFEGIGTLAWITKGKEIENYIPQSAIESLYDKRINTEFTSYMNIKDYLEKLKRGTGISYERNKVAFAKKIMPFLTKEDLERTLDLKQKVKELISIINKWNN</sequence>
<evidence type="ECO:0000259" key="1">
    <source>
        <dbReference type="Pfam" id="PF13304"/>
    </source>
</evidence>
<reference evidence="2 3" key="1">
    <citation type="submission" date="2016-07" db="EMBL/GenBank/DDBJ databases">
        <title>Bacillus oceanisediminis whole genome.</title>
        <authorList>
            <person name="Pal Y."/>
            <person name="Verma A."/>
            <person name="Mual P."/>
            <person name="Srinivasan K."/>
        </authorList>
    </citation>
    <scope>NUCLEOTIDE SEQUENCE [LARGE SCALE GENOMIC DNA]</scope>
    <source>
        <strain evidence="2 3">Bhandara28</strain>
    </source>
</reference>
<dbReference type="Pfam" id="PF13304">
    <property type="entry name" value="AAA_21"/>
    <property type="match status" value="1"/>
</dbReference>
<comment type="caution">
    <text evidence="2">The sequence shown here is derived from an EMBL/GenBank/DDBJ whole genome shotgun (WGS) entry which is preliminary data.</text>
</comment>
<evidence type="ECO:0000313" key="3">
    <source>
        <dbReference type="Proteomes" id="UP000180194"/>
    </source>
</evidence>
<dbReference type="Gene3D" id="3.40.50.300">
    <property type="entry name" value="P-loop containing nucleotide triphosphate hydrolases"/>
    <property type="match status" value="1"/>
</dbReference>
<protein>
    <recommendedName>
        <fullName evidence="1">ATPase AAA-type core domain-containing protein</fullName>
    </recommendedName>
</protein>